<protein>
    <submittedName>
        <fullName evidence="1">Uncharacterized protein</fullName>
    </submittedName>
</protein>
<accession>A0AAD1K9J4</accession>
<organism evidence="1 2">
    <name type="scientific">Shewanella algae</name>
    <dbReference type="NCBI Taxonomy" id="38313"/>
    <lineage>
        <taxon>Bacteria</taxon>
        <taxon>Pseudomonadati</taxon>
        <taxon>Pseudomonadota</taxon>
        <taxon>Gammaproteobacteria</taxon>
        <taxon>Alteromonadales</taxon>
        <taxon>Shewanellaceae</taxon>
        <taxon>Shewanella</taxon>
    </lineage>
</organism>
<evidence type="ECO:0000313" key="2">
    <source>
        <dbReference type="Proteomes" id="UP000825078"/>
    </source>
</evidence>
<evidence type="ECO:0000313" key="1">
    <source>
        <dbReference type="EMBL" id="BCV44456.1"/>
    </source>
</evidence>
<proteinExistence type="predicted"/>
<dbReference type="EMBL" id="AP024613">
    <property type="protein sequence ID" value="BCV44456.1"/>
    <property type="molecule type" value="Genomic_DNA"/>
</dbReference>
<gene>
    <name evidence="1" type="ORF">TUM17379_14740</name>
</gene>
<dbReference type="Proteomes" id="UP000825078">
    <property type="component" value="Chromosome"/>
</dbReference>
<dbReference type="AlphaFoldDB" id="A0AAD1K9J4"/>
<reference evidence="1" key="1">
    <citation type="submission" date="2021-05" db="EMBL/GenBank/DDBJ databases">
        <title>Molecular characterization for Shewanella algae harboring chromosomal blaOXA-55-like strains isolated from clinical and environment sample.</title>
        <authorList>
            <person name="Ohama Y."/>
            <person name="Aoki K."/>
            <person name="Harada S."/>
            <person name="Moriya K."/>
            <person name="Ishii Y."/>
            <person name="Tateda K."/>
        </authorList>
    </citation>
    <scope>NUCLEOTIDE SEQUENCE</scope>
    <source>
        <strain evidence="1">TUM17379</strain>
    </source>
</reference>
<name>A0AAD1K9J4_9GAMM</name>
<sequence length="125" mass="14106">MKMPTNVFSANKVSSSPPALTTPIPNPQIIFKISSRLDSARDQFSILEFSESVLESKELSIRSNILRSSKLEYMSGIRKKPAKHIVGIAHSLNLKLRLNSKIKITLNNTIAVRKARRLKVKKDYD</sequence>